<organism evidence="1 2">
    <name type="scientific">Anaerocolumna sedimenticola</name>
    <dbReference type="NCBI Taxonomy" id="2696063"/>
    <lineage>
        <taxon>Bacteria</taxon>
        <taxon>Bacillati</taxon>
        <taxon>Bacillota</taxon>
        <taxon>Clostridia</taxon>
        <taxon>Lachnospirales</taxon>
        <taxon>Lachnospiraceae</taxon>
        <taxon>Anaerocolumna</taxon>
    </lineage>
</organism>
<accession>A0A6P1TGG9</accession>
<dbReference type="KEGG" id="anr:Ana3638_05170"/>
<sequence>MKEDDTIDIILSYNIKLPLLFISIKDIPVIQRVRMRGWNGHEVAVKNTPPADSDKGNEKMVYITETGTVYHLFKDCTYLDLSIHEVDFEQIDILRNNSGGKYKKCSICGGKSIGVTSVYITDSGDRYHNDLNCSGLKRTIITIPISETGNRSLCTRCNAKEK</sequence>
<dbReference type="AlphaFoldDB" id="A0A6P1TGG9"/>
<evidence type="ECO:0000313" key="1">
    <source>
        <dbReference type="EMBL" id="QHQ60244.1"/>
    </source>
</evidence>
<dbReference type="RefSeq" id="WP_161837080.1">
    <property type="nucleotide sequence ID" value="NZ_CP048000.1"/>
</dbReference>
<dbReference type="EMBL" id="CP048000">
    <property type="protein sequence ID" value="QHQ60244.1"/>
    <property type="molecule type" value="Genomic_DNA"/>
</dbReference>
<keyword evidence="2" id="KW-1185">Reference proteome</keyword>
<gene>
    <name evidence="1" type="ORF">Ana3638_05170</name>
</gene>
<name>A0A6P1TGG9_9FIRM</name>
<dbReference type="Proteomes" id="UP000464314">
    <property type="component" value="Chromosome"/>
</dbReference>
<protein>
    <submittedName>
        <fullName evidence="1">Uncharacterized protein</fullName>
    </submittedName>
</protein>
<reference evidence="1 2" key="1">
    <citation type="submission" date="2020-01" db="EMBL/GenBank/DDBJ databases">
        <title>Genome analysis of Anaerocolumna sp. CBA3638.</title>
        <authorList>
            <person name="Kim J."/>
            <person name="Roh S.W."/>
        </authorList>
    </citation>
    <scope>NUCLEOTIDE SEQUENCE [LARGE SCALE GENOMIC DNA]</scope>
    <source>
        <strain evidence="1 2">CBA3638</strain>
    </source>
</reference>
<evidence type="ECO:0000313" key="2">
    <source>
        <dbReference type="Proteomes" id="UP000464314"/>
    </source>
</evidence>
<proteinExistence type="predicted"/>